<evidence type="ECO:0000313" key="2">
    <source>
        <dbReference type="Proteomes" id="UP001165960"/>
    </source>
</evidence>
<sequence length="221" mass="25522">MFRLLFCLCVFPCTFSRLINSNRPLTTMKAKTNPLPGVYYIPKGYKWAGENANFTAIHLINPKLLKSRVTRTRDGHAEYYKLTRASLYVLYERVEISLDHKNRYSDTIRLKYPTKTLVSIGIDELNSQGPLDLLNEPRKTNFKTECEVGALFKRDYWSSNVRGVVHTVHLEAKFNSYTYNDEGEISITGQKVVRLPIRLENGKCDVYFGSDFQEPADTLYD</sequence>
<dbReference type="Proteomes" id="UP001165960">
    <property type="component" value="Unassembled WGS sequence"/>
</dbReference>
<dbReference type="EMBL" id="QTSX02004975">
    <property type="protein sequence ID" value="KAJ9063244.1"/>
    <property type="molecule type" value="Genomic_DNA"/>
</dbReference>
<protein>
    <submittedName>
        <fullName evidence="1">Uncharacterized protein</fullName>
    </submittedName>
</protein>
<gene>
    <name evidence="1" type="ORF">DSO57_1002148</name>
</gene>
<name>A0ACC2SLH2_9FUNG</name>
<proteinExistence type="predicted"/>
<accession>A0ACC2SLH2</accession>
<evidence type="ECO:0000313" key="1">
    <source>
        <dbReference type="EMBL" id="KAJ9063244.1"/>
    </source>
</evidence>
<organism evidence="1 2">
    <name type="scientific">Entomophthora muscae</name>
    <dbReference type="NCBI Taxonomy" id="34485"/>
    <lineage>
        <taxon>Eukaryota</taxon>
        <taxon>Fungi</taxon>
        <taxon>Fungi incertae sedis</taxon>
        <taxon>Zoopagomycota</taxon>
        <taxon>Entomophthoromycotina</taxon>
        <taxon>Entomophthoromycetes</taxon>
        <taxon>Entomophthorales</taxon>
        <taxon>Entomophthoraceae</taxon>
        <taxon>Entomophthora</taxon>
    </lineage>
</organism>
<keyword evidence="2" id="KW-1185">Reference proteome</keyword>
<comment type="caution">
    <text evidence="1">The sequence shown here is derived from an EMBL/GenBank/DDBJ whole genome shotgun (WGS) entry which is preliminary data.</text>
</comment>
<reference evidence="1" key="1">
    <citation type="submission" date="2022-04" db="EMBL/GenBank/DDBJ databases">
        <title>Genome of the entomopathogenic fungus Entomophthora muscae.</title>
        <authorList>
            <person name="Elya C."/>
            <person name="Lovett B.R."/>
            <person name="Lee E."/>
            <person name="Macias A.M."/>
            <person name="Hajek A.E."/>
            <person name="De Bivort B.L."/>
            <person name="Kasson M.T."/>
            <person name="De Fine Licht H.H."/>
            <person name="Stajich J.E."/>
        </authorList>
    </citation>
    <scope>NUCLEOTIDE SEQUENCE</scope>
    <source>
        <strain evidence="1">Berkeley</strain>
    </source>
</reference>